<dbReference type="InterPro" id="IPR013785">
    <property type="entry name" value="Aldolase_TIM"/>
</dbReference>
<evidence type="ECO:0000259" key="3">
    <source>
        <dbReference type="Pfam" id="PF03537"/>
    </source>
</evidence>
<dbReference type="PANTHER" id="PTHR35273:SF2">
    <property type="entry name" value="ALPHA-GALACTOSIDASE"/>
    <property type="match status" value="1"/>
</dbReference>
<dbReference type="EMBL" id="CP039291">
    <property type="protein sequence ID" value="QCB92225.1"/>
    <property type="molecule type" value="Genomic_DNA"/>
</dbReference>
<feature type="region of interest" description="Disordered" evidence="1">
    <location>
        <begin position="41"/>
        <end position="80"/>
    </location>
</feature>
<name>A0A4V1CMA1_9CELL</name>
<dbReference type="KEGG" id="celz:E5225_00305"/>
<evidence type="ECO:0000313" key="4">
    <source>
        <dbReference type="EMBL" id="QCB92225.1"/>
    </source>
</evidence>
<proteinExistence type="predicted"/>
<feature type="domain" description="Glycoside-hydrolase family GH114 TIM-barrel" evidence="3">
    <location>
        <begin position="82"/>
        <end position="300"/>
    </location>
</feature>
<organism evidence="4 5">
    <name type="scientific">Cellulomonas shaoxiangyii</name>
    <dbReference type="NCBI Taxonomy" id="2566013"/>
    <lineage>
        <taxon>Bacteria</taxon>
        <taxon>Bacillati</taxon>
        <taxon>Actinomycetota</taxon>
        <taxon>Actinomycetes</taxon>
        <taxon>Micrococcales</taxon>
        <taxon>Cellulomonadaceae</taxon>
        <taxon>Cellulomonas</taxon>
    </lineage>
</organism>
<dbReference type="Pfam" id="PF03537">
    <property type="entry name" value="Glyco_hydro_114"/>
    <property type="match status" value="1"/>
</dbReference>
<evidence type="ECO:0000256" key="1">
    <source>
        <dbReference type="SAM" id="MobiDB-lite"/>
    </source>
</evidence>
<evidence type="ECO:0000256" key="2">
    <source>
        <dbReference type="SAM" id="SignalP"/>
    </source>
</evidence>
<dbReference type="AlphaFoldDB" id="A0A4V1CMA1"/>
<dbReference type="SUPFAM" id="SSF51445">
    <property type="entry name" value="(Trans)glycosidases"/>
    <property type="match status" value="1"/>
</dbReference>
<protein>
    <recommendedName>
        <fullName evidence="3">Glycoside-hydrolase family GH114 TIM-barrel domain-containing protein</fullName>
    </recommendedName>
</protein>
<accession>A0A4V1CMA1</accession>
<feature type="compositionally biased region" description="Low complexity" evidence="1">
    <location>
        <begin position="52"/>
        <end position="64"/>
    </location>
</feature>
<feature type="chain" id="PRO_5020972582" description="Glycoside-hydrolase family GH114 TIM-barrel domain-containing protein" evidence="2">
    <location>
        <begin position="42"/>
        <end position="315"/>
    </location>
</feature>
<reference evidence="4 5" key="1">
    <citation type="submission" date="2019-04" db="EMBL/GenBank/DDBJ databases">
        <title>Isolation and identification of Cellulomonas shaoxiangyii sp. Nov. isolated from feces of the Tibetan antelopes (Pantholops hodgsonii) in the Qinghai-Tibet plateau of China.</title>
        <authorList>
            <person name="Tian Z."/>
        </authorList>
    </citation>
    <scope>NUCLEOTIDE SEQUENCE [LARGE SCALE GENOMIC DNA]</scope>
    <source>
        <strain evidence="4 5">Z28</strain>
    </source>
</reference>
<feature type="signal peptide" evidence="2">
    <location>
        <begin position="1"/>
        <end position="41"/>
    </location>
</feature>
<dbReference type="Gene3D" id="3.20.20.70">
    <property type="entry name" value="Aldolase class I"/>
    <property type="match status" value="1"/>
</dbReference>
<dbReference type="Proteomes" id="UP000296469">
    <property type="component" value="Chromosome"/>
</dbReference>
<keyword evidence="2" id="KW-0732">Signal</keyword>
<dbReference type="InterPro" id="IPR017853">
    <property type="entry name" value="GH"/>
</dbReference>
<keyword evidence="5" id="KW-1185">Reference proteome</keyword>
<dbReference type="PANTHER" id="PTHR35273">
    <property type="entry name" value="ALPHA-1,4 POLYGALACTOSAMINIDASE, PUTATIVE (AFU_ORTHOLOGUE AFUA_3G07890)-RELATED"/>
    <property type="match status" value="1"/>
</dbReference>
<gene>
    <name evidence="4" type="ORF">E5225_00305</name>
</gene>
<evidence type="ECO:0000313" key="5">
    <source>
        <dbReference type="Proteomes" id="UP000296469"/>
    </source>
</evidence>
<dbReference type="InterPro" id="IPR004352">
    <property type="entry name" value="GH114_TIM-barrel"/>
</dbReference>
<sequence>MTRVRAVGTVGRRRTAGAVGWARATAAAALVALVTACGAGADASPPRPPAPAATGAAPTAGPGPASTPPSPAVTLPRPGAPFEYQLGGADAPEAGTEVVVRDATAAPSGRYDVCYVNGFQSQPGDTDRLLRATPELVLHDDGEPVADPDWPDEVLLDVSTPALRERLVAELVGPLLDRCAAAGSDAVEVDNLDSWTRSHGLLDAEDAVAFTALLVERAHAHGLAYAQKNAAEVTDRVRALGADLVVAEDCARWDECATYTDAYPVVLDVEYDADAFAPACAAQRDPATALPGLSLVLRDLDVLPRGARGAVHAAC</sequence>